<dbReference type="EMBL" id="NCKV01003651">
    <property type="protein sequence ID" value="RWS25490.1"/>
    <property type="molecule type" value="Genomic_DNA"/>
</dbReference>
<gene>
    <name evidence="10" type="ORF">B4U80_00812</name>
</gene>
<keyword evidence="1" id="KW-0596">Phosphopantetheine</keyword>
<evidence type="ECO:0000259" key="9">
    <source>
        <dbReference type="Pfam" id="PF00109"/>
    </source>
</evidence>
<dbReference type="Gene3D" id="3.40.47.10">
    <property type="match status" value="1"/>
</dbReference>
<evidence type="ECO:0000313" key="11">
    <source>
        <dbReference type="Proteomes" id="UP000288716"/>
    </source>
</evidence>
<dbReference type="Proteomes" id="UP000288716">
    <property type="component" value="Unassembled WGS sequence"/>
</dbReference>
<evidence type="ECO:0000256" key="4">
    <source>
        <dbReference type="ARBA" id="ARBA00022857"/>
    </source>
</evidence>
<dbReference type="PANTHER" id="PTHR43775:SF7">
    <property type="entry name" value="FATTY ACID SYNTHASE"/>
    <property type="match status" value="1"/>
</dbReference>
<evidence type="ECO:0000256" key="6">
    <source>
        <dbReference type="ARBA" id="ARBA00023098"/>
    </source>
</evidence>
<accession>A0A443SDA4</accession>
<keyword evidence="2" id="KW-0444">Lipid biosynthesis</keyword>
<proteinExistence type="predicted"/>
<dbReference type="InterPro" id="IPR016039">
    <property type="entry name" value="Thiolase-like"/>
</dbReference>
<dbReference type="InterPro" id="IPR014030">
    <property type="entry name" value="Ketoacyl_synth_N"/>
</dbReference>
<dbReference type="InterPro" id="IPR050091">
    <property type="entry name" value="PKS_NRPS_Biosynth_Enz"/>
</dbReference>
<evidence type="ECO:0000256" key="8">
    <source>
        <dbReference type="ARBA" id="ARBA00023268"/>
    </source>
</evidence>
<keyword evidence="5" id="KW-0560">Oxidoreductase</keyword>
<keyword evidence="6" id="KW-0443">Lipid metabolism</keyword>
<dbReference type="AlphaFoldDB" id="A0A443SDA4"/>
<dbReference type="Pfam" id="PF00109">
    <property type="entry name" value="ketoacyl-synt"/>
    <property type="match status" value="1"/>
</dbReference>
<keyword evidence="4" id="KW-0521">NADP</keyword>
<organism evidence="10 11">
    <name type="scientific">Leptotrombidium deliense</name>
    <dbReference type="NCBI Taxonomy" id="299467"/>
    <lineage>
        <taxon>Eukaryota</taxon>
        <taxon>Metazoa</taxon>
        <taxon>Ecdysozoa</taxon>
        <taxon>Arthropoda</taxon>
        <taxon>Chelicerata</taxon>
        <taxon>Arachnida</taxon>
        <taxon>Acari</taxon>
        <taxon>Acariformes</taxon>
        <taxon>Trombidiformes</taxon>
        <taxon>Prostigmata</taxon>
        <taxon>Anystina</taxon>
        <taxon>Parasitengona</taxon>
        <taxon>Trombiculoidea</taxon>
        <taxon>Trombiculidae</taxon>
        <taxon>Leptotrombidium</taxon>
    </lineage>
</organism>
<evidence type="ECO:0000256" key="2">
    <source>
        <dbReference type="ARBA" id="ARBA00022516"/>
    </source>
</evidence>
<dbReference type="PANTHER" id="PTHR43775">
    <property type="entry name" value="FATTY ACID SYNTHASE"/>
    <property type="match status" value="1"/>
</dbReference>
<keyword evidence="11" id="KW-1185">Reference proteome</keyword>
<evidence type="ECO:0000256" key="3">
    <source>
        <dbReference type="ARBA" id="ARBA00022832"/>
    </source>
</evidence>
<keyword evidence="8" id="KW-0511">Multifunctional enzyme</keyword>
<sequence>MLMINSFSDVFDLPKRTGTIKNIELFDAEFFGISNEDANYMDPQIRLLHEATWEAIFDAGV</sequence>
<dbReference type="OrthoDB" id="6538045at2759"/>
<feature type="domain" description="Beta-ketoacyl synthase-like N-terminal" evidence="9">
    <location>
        <begin position="16"/>
        <end position="61"/>
    </location>
</feature>
<dbReference type="GO" id="GO:0006633">
    <property type="term" value="P:fatty acid biosynthetic process"/>
    <property type="evidence" value="ECO:0007669"/>
    <property type="project" value="UniProtKB-KW"/>
</dbReference>
<dbReference type="VEuPathDB" id="VectorBase:LDEU006550"/>
<keyword evidence="3" id="KW-0276">Fatty acid metabolism</keyword>
<dbReference type="STRING" id="299467.A0A443SDA4"/>
<dbReference type="GO" id="GO:0004312">
    <property type="term" value="F:fatty acid synthase activity"/>
    <property type="evidence" value="ECO:0007669"/>
    <property type="project" value="TreeGrafter"/>
</dbReference>
<reference evidence="10 11" key="1">
    <citation type="journal article" date="2018" name="Gigascience">
        <title>Genomes of trombidid mites reveal novel predicted allergens and laterally-transferred genes associated with secondary metabolism.</title>
        <authorList>
            <person name="Dong X."/>
            <person name="Chaisiri K."/>
            <person name="Xia D."/>
            <person name="Armstrong S.D."/>
            <person name="Fang Y."/>
            <person name="Donnelly M.J."/>
            <person name="Kadowaki T."/>
            <person name="McGarry J.W."/>
            <person name="Darby A.C."/>
            <person name="Makepeace B.L."/>
        </authorList>
    </citation>
    <scope>NUCLEOTIDE SEQUENCE [LARGE SCALE GENOMIC DNA]</scope>
    <source>
        <strain evidence="10">UoL-UT</strain>
    </source>
</reference>
<evidence type="ECO:0000256" key="7">
    <source>
        <dbReference type="ARBA" id="ARBA00023160"/>
    </source>
</evidence>
<dbReference type="SUPFAM" id="SSF53901">
    <property type="entry name" value="Thiolase-like"/>
    <property type="match status" value="1"/>
</dbReference>
<name>A0A443SDA4_9ACAR</name>
<comment type="caution">
    <text evidence="10">The sequence shown here is derived from an EMBL/GenBank/DDBJ whole genome shotgun (WGS) entry which is preliminary data.</text>
</comment>
<evidence type="ECO:0000313" key="10">
    <source>
        <dbReference type="EMBL" id="RWS25490.1"/>
    </source>
</evidence>
<protein>
    <recommendedName>
        <fullName evidence="9">Beta-ketoacyl synthase-like N-terminal domain-containing protein</fullName>
    </recommendedName>
</protein>
<dbReference type="GO" id="GO:0016491">
    <property type="term" value="F:oxidoreductase activity"/>
    <property type="evidence" value="ECO:0007669"/>
    <property type="project" value="UniProtKB-KW"/>
</dbReference>
<evidence type="ECO:0000256" key="1">
    <source>
        <dbReference type="ARBA" id="ARBA00022450"/>
    </source>
</evidence>
<evidence type="ECO:0000256" key="5">
    <source>
        <dbReference type="ARBA" id="ARBA00023002"/>
    </source>
</evidence>
<keyword evidence="7" id="KW-0275">Fatty acid biosynthesis</keyword>